<protein>
    <submittedName>
        <fullName evidence="2">Uncharacterized protein</fullName>
    </submittedName>
</protein>
<comment type="caution">
    <text evidence="2">The sequence shown here is derived from an EMBL/GenBank/DDBJ whole genome shotgun (WGS) entry which is preliminary data.</text>
</comment>
<gene>
    <name evidence="2" type="ORF">SAE02_61230</name>
</gene>
<evidence type="ECO:0000256" key="1">
    <source>
        <dbReference type="SAM" id="Phobius"/>
    </source>
</evidence>
<dbReference type="AlphaFoldDB" id="A0A512DZV5"/>
<reference evidence="2 3" key="1">
    <citation type="submission" date="2019-07" db="EMBL/GenBank/DDBJ databases">
        <title>Whole genome shotgun sequence of Skermanella aerolata NBRC 106429.</title>
        <authorList>
            <person name="Hosoyama A."/>
            <person name="Uohara A."/>
            <person name="Ohji S."/>
            <person name="Ichikawa N."/>
        </authorList>
    </citation>
    <scope>NUCLEOTIDE SEQUENCE [LARGE SCALE GENOMIC DNA]</scope>
    <source>
        <strain evidence="2 3">NBRC 106429</strain>
    </source>
</reference>
<keyword evidence="1" id="KW-0812">Transmembrane</keyword>
<proteinExistence type="predicted"/>
<feature type="transmembrane region" description="Helical" evidence="1">
    <location>
        <begin position="14"/>
        <end position="39"/>
    </location>
</feature>
<name>A0A512DZV5_9PROT</name>
<feature type="transmembrane region" description="Helical" evidence="1">
    <location>
        <begin position="45"/>
        <end position="66"/>
    </location>
</feature>
<evidence type="ECO:0000313" key="3">
    <source>
        <dbReference type="Proteomes" id="UP000321523"/>
    </source>
</evidence>
<dbReference type="RefSeq" id="WP_044434785.1">
    <property type="nucleotide sequence ID" value="NZ_BJYZ01000034.1"/>
</dbReference>
<accession>A0A512DZV5</accession>
<evidence type="ECO:0000313" key="2">
    <source>
        <dbReference type="EMBL" id="GEO41975.1"/>
    </source>
</evidence>
<keyword evidence="1" id="KW-1133">Transmembrane helix</keyword>
<dbReference type="EMBL" id="BJYZ01000034">
    <property type="protein sequence ID" value="GEO41975.1"/>
    <property type="molecule type" value="Genomic_DNA"/>
</dbReference>
<organism evidence="2 3">
    <name type="scientific">Skermanella aerolata</name>
    <dbReference type="NCBI Taxonomy" id="393310"/>
    <lineage>
        <taxon>Bacteria</taxon>
        <taxon>Pseudomonadati</taxon>
        <taxon>Pseudomonadota</taxon>
        <taxon>Alphaproteobacteria</taxon>
        <taxon>Rhodospirillales</taxon>
        <taxon>Azospirillaceae</taxon>
        <taxon>Skermanella</taxon>
    </lineage>
</organism>
<sequence>MTDQQYVEFMKRHAIPLAVVLGVLENVGILSTFLFVPIVLGNEPLVAALLTGSFGPLVVFFGWYVYHSERIWWRYQAWLRRRHERRIADCGWEEGGDTRI</sequence>
<keyword evidence="3" id="KW-1185">Reference proteome</keyword>
<keyword evidence="1" id="KW-0472">Membrane</keyword>
<dbReference type="Proteomes" id="UP000321523">
    <property type="component" value="Unassembled WGS sequence"/>
</dbReference>